<keyword evidence="12" id="KW-1185">Reference proteome</keyword>
<keyword evidence="4 8" id="KW-0106">Calcium</keyword>
<evidence type="ECO:0000256" key="1">
    <source>
        <dbReference type="ARBA" id="ARBA00004167"/>
    </source>
</evidence>
<feature type="domain" description="Cadherin" evidence="11">
    <location>
        <begin position="310"/>
        <end position="413"/>
    </location>
</feature>
<evidence type="ECO:0000256" key="2">
    <source>
        <dbReference type="ARBA" id="ARBA00022692"/>
    </source>
</evidence>
<gene>
    <name evidence="13" type="primary">LOC101861587</name>
</gene>
<evidence type="ECO:0000256" key="10">
    <source>
        <dbReference type="SAM" id="SignalP"/>
    </source>
</evidence>
<dbReference type="Proteomes" id="UP000694888">
    <property type="component" value="Unplaced"/>
</dbReference>
<sequence>MAVCGNSPIRTMSGRLFLMCIILLYCCVLPQGILGQDKVYDFDEEEAAGSFVGNVARDLNLEEIIAPGIFNSLRYRKYNIVVNLRDINDNAPKFNQTTVTLKIPESVTVGKKYSVPGAFDDDRGPGNSIQSYSFQPPRSTFSVQYFQVSPKTGELSAKVVLTSGSYVIIVEAVDQGSPERVNQTEVVVSVMDTDNNPPVITVDPLSPGSDSARIKEDAKINALVAHVTVFDPDSGQNGAVKCYSQSAFFDLYELEDNNYKVVVAQGLDREVTDLYRVTLFCEDSGSPRLNATQVFDVIVEDVNDNAPRFQDDDVTIEVQEGNAIDDVAMVILASDLDSGDNAKIYFTLLEDSDGFFRVPINSNTLVCAKELDRETQDVHVITVLAKDAGKSAQSTTATVTVSVSDVNDNEPRFFKSKYRFSVMEGLDAGSVVGAVSATDRDLGDGGKVRFSLPSWSQAYGKFRMLDNGTLTTATRLDRESEHEFTFRVEAADRGSPSLTSQVEVKVEVKDTNDNNPIFLFPSPSNSSVTLVLPVDNSKSLMRIQVTDADQAENGEVHFSLLPGNASLLFFLDTVTGELFASRDLEAGDEGVYNLSITATDRGVPPLSTTRNLLLTVMVNPVSSPVSSTDSNAMIALGLVCGTMFLAAIIVLVVCFLRRRDRNRKLRYLDNKGKNSAPRVLDAAALPHEYDVHKEANNNNIVLSTPGGEAGLGAYSKYSVPKLSVGYPNGSAGMEDLPDKHNSLLPACLFCICGGSCAGKDFSLTLCGRKRLKSDTSVVLEVE</sequence>
<proteinExistence type="predicted"/>
<evidence type="ECO:0000256" key="6">
    <source>
        <dbReference type="ARBA" id="ARBA00023136"/>
    </source>
</evidence>
<dbReference type="SUPFAM" id="SSF49313">
    <property type="entry name" value="Cadherin-like"/>
    <property type="match status" value="5"/>
</dbReference>
<feature type="domain" description="Cadherin" evidence="11">
    <location>
        <begin position="206"/>
        <end position="309"/>
    </location>
</feature>
<dbReference type="PANTHER" id="PTHR24028:SF328">
    <property type="entry name" value="CADHERIN-3"/>
    <property type="match status" value="1"/>
</dbReference>
<evidence type="ECO:0000256" key="8">
    <source>
        <dbReference type="PROSITE-ProRule" id="PRU00043"/>
    </source>
</evidence>
<keyword evidence="10" id="KW-0732">Signal</keyword>
<protein>
    <submittedName>
        <fullName evidence="13">Protocadherin-7-like</fullName>
    </submittedName>
</protein>
<dbReference type="CDD" id="cd11304">
    <property type="entry name" value="Cadherin_repeat"/>
    <property type="match status" value="5"/>
</dbReference>
<reference evidence="13" key="1">
    <citation type="submission" date="2025-08" db="UniProtKB">
        <authorList>
            <consortium name="RefSeq"/>
        </authorList>
    </citation>
    <scope>IDENTIFICATION</scope>
</reference>
<dbReference type="SMART" id="SM00112">
    <property type="entry name" value="CA"/>
    <property type="match status" value="5"/>
</dbReference>
<evidence type="ECO:0000259" key="11">
    <source>
        <dbReference type="PROSITE" id="PS50268"/>
    </source>
</evidence>
<organism evidence="12 13">
    <name type="scientific">Aplysia californica</name>
    <name type="common">California sea hare</name>
    <dbReference type="NCBI Taxonomy" id="6500"/>
    <lineage>
        <taxon>Eukaryota</taxon>
        <taxon>Metazoa</taxon>
        <taxon>Spiralia</taxon>
        <taxon>Lophotrochozoa</taxon>
        <taxon>Mollusca</taxon>
        <taxon>Gastropoda</taxon>
        <taxon>Heterobranchia</taxon>
        <taxon>Euthyneura</taxon>
        <taxon>Tectipleura</taxon>
        <taxon>Aplysiida</taxon>
        <taxon>Aplysioidea</taxon>
        <taxon>Aplysiidae</taxon>
        <taxon>Aplysia</taxon>
    </lineage>
</organism>
<evidence type="ECO:0000313" key="12">
    <source>
        <dbReference type="Proteomes" id="UP000694888"/>
    </source>
</evidence>
<evidence type="ECO:0000256" key="5">
    <source>
        <dbReference type="ARBA" id="ARBA00022989"/>
    </source>
</evidence>
<feature type="transmembrane region" description="Helical" evidence="9">
    <location>
        <begin position="632"/>
        <end position="656"/>
    </location>
</feature>
<dbReference type="RefSeq" id="XP_012938740.1">
    <property type="nucleotide sequence ID" value="XM_013083286.2"/>
</dbReference>
<dbReference type="Pfam" id="PF00028">
    <property type="entry name" value="Cadherin"/>
    <property type="match status" value="5"/>
</dbReference>
<dbReference type="InterPro" id="IPR015919">
    <property type="entry name" value="Cadherin-like_sf"/>
</dbReference>
<feature type="domain" description="Cadherin" evidence="11">
    <location>
        <begin position="540"/>
        <end position="626"/>
    </location>
</feature>
<keyword evidence="2 9" id="KW-0812">Transmembrane</keyword>
<comment type="subcellular location">
    <subcellularLocation>
        <location evidence="1">Membrane</location>
        <topology evidence="1">Single-pass membrane protein</topology>
    </subcellularLocation>
</comment>
<dbReference type="PROSITE" id="PS50268">
    <property type="entry name" value="CADHERIN_2"/>
    <property type="match status" value="5"/>
</dbReference>
<dbReference type="PRINTS" id="PR00205">
    <property type="entry name" value="CADHERIN"/>
</dbReference>
<feature type="signal peptide" evidence="10">
    <location>
        <begin position="1"/>
        <end position="35"/>
    </location>
</feature>
<keyword evidence="7" id="KW-0325">Glycoprotein</keyword>
<accession>A0ABM1A171</accession>
<dbReference type="InterPro" id="IPR020894">
    <property type="entry name" value="Cadherin_CS"/>
</dbReference>
<dbReference type="Gene3D" id="2.60.40.60">
    <property type="entry name" value="Cadherins"/>
    <property type="match status" value="5"/>
</dbReference>
<dbReference type="PROSITE" id="PS00232">
    <property type="entry name" value="CADHERIN_1"/>
    <property type="match status" value="4"/>
</dbReference>
<feature type="chain" id="PRO_5046803675" evidence="10">
    <location>
        <begin position="36"/>
        <end position="782"/>
    </location>
</feature>
<dbReference type="GeneID" id="101861587"/>
<dbReference type="PANTHER" id="PTHR24028">
    <property type="entry name" value="CADHERIN-87A"/>
    <property type="match status" value="1"/>
</dbReference>
<keyword evidence="3" id="KW-0677">Repeat</keyword>
<dbReference type="InterPro" id="IPR050174">
    <property type="entry name" value="Protocadherin/Cadherin-CA"/>
</dbReference>
<dbReference type="InterPro" id="IPR002126">
    <property type="entry name" value="Cadherin-like_dom"/>
</dbReference>
<evidence type="ECO:0000256" key="4">
    <source>
        <dbReference type="ARBA" id="ARBA00022837"/>
    </source>
</evidence>
<evidence type="ECO:0000256" key="7">
    <source>
        <dbReference type="ARBA" id="ARBA00023180"/>
    </source>
</evidence>
<keyword evidence="6 9" id="KW-0472">Membrane</keyword>
<keyword evidence="5 9" id="KW-1133">Transmembrane helix</keyword>
<name>A0ABM1A171_APLCA</name>
<evidence type="ECO:0000256" key="9">
    <source>
        <dbReference type="SAM" id="Phobius"/>
    </source>
</evidence>
<feature type="domain" description="Cadherin" evidence="11">
    <location>
        <begin position="414"/>
        <end position="518"/>
    </location>
</feature>
<evidence type="ECO:0000313" key="13">
    <source>
        <dbReference type="RefSeq" id="XP_012938740.1"/>
    </source>
</evidence>
<feature type="domain" description="Cadherin" evidence="11">
    <location>
        <begin position="95"/>
        <end position="200"/>
    </location>
</feature>
<evidence type="ECO:0000256" key="3">
    <source>
        <dbReference type="ARBA" id="ARBA00022737"/>
    </source>
</evidence>